<dbReference type="PANTHER" id="PTHR44942:SF4">
    <property type="entry name" value="METHYLTRANSFERASE TYPE 11 DOMAIN-CONTAINING PROTEIN"/>
    <property type="match status" value="1"/>
</dbReference>
<dbReference type="PANTHER" id="PTHR44942">
    <property type="entry name" value="METHYLTRANSF_11 DOMAIN-CONTAINING PROTEIN"/>
    <property type="match status" value="1"/>
</dbReference>
<reference evidence="6" key="1">
    <citation type="submission" date="2016-10" db="EMBL/GenBank/DDBJ databases">
        <authorList>
            <person name="Varghese N."/>
            <person name="Submissions S."/>
        </authorList>
    </citation>
    <scope>NUCLEOTIDE SEQUENCE [LARGE SCALE GENOMIC DNA]</scope>
    <source>
        <strain evidence="6">ANC 5109</strain>
    </source>
</reference>
<evidence type="ECO:0000313" key="5">
    <source>
        <dbReference type="EMBL" id="SDY38436.1"/>
    </source>
</evidence>
<dbReference type="CDD" id="cd02440">
    <property type="entry name" value="AdoMet_MTases"/>
    <property type="match status" value="1"/>
</dbReference>
<organism evidence="5 6">
    <name type="scientific">Acinetobacter kyonggiensis</name>
    <dbReference type="NCBI Taxonomy" id="595670"/>
    <lineage>
        <taxon>Bacteria</taxon>
        <taxon>Pseudomonadati</taxon>
        <taxon>Pseudomonadota</taxon>
        <taxon>Gammaproteobacteria</taxon>
        <taxon>Moraxellales</taxon>
        <taxon>Moraxellaceae</taxon>
        <taxon>Acinetobacter</taxon>
    </lineage>
</organism>
<dbReference type="InterPro" id="IPR029063">
    <property type="entry name" value="SAM-dependent_MTases_sf"/>
</dbReference>
<protein>
    <submittedName>
        <fullName evidence="5">Methyltransferase domain-containing protein</fullName>
    </submittedName>
</protein>
<keyword evidence="3 5" id="KW-0808">Transferase</keyword>
<dbReference type="EMBL" id="FNPK01000009">
    <property type="protein sequence ID" value="SDY38436.1"/>
    <property type="molecule type" value="Genomic_DNA"/>
</dbReference>
<gene>
    <name evidence="5" type="ORF">SAMN05421643_10920</name>
</gene>
<dbReference type="STRING" id="595670.SAMN05421643_10920"/>
<keyword evidence="6" id="KW-1185">Reference proteome</keyword>
<dbReference type="InterPro" id="IPR051052">
    <property type="entry name" value="Diverse_substrate_MTase"/>
</dbReference>
<evidence type="ECO:0000313" key="6">
    <source>
        <dbReference type="Proteomes" id="UP000199035"/>
    </source>
</evidence>
<feature type="domain" description="Methyltransferase type 11" evidence="4">
    <location>
        <begin position="60"/>
        <end position="147"/>
    </location>
</feature>
<comment type="similarity">
    <text evidence="1">Belongs to the methyltransferase superfamily.</text>
</comment>
<dbReference type="GO" id="GO:0032259">
    <property type="term" value="P:methylation"/>
    <property type="evidence" value="ECO:0007669"/>
    <property type="project" value="UniProtKB-KW"/>
</dbReference>
<evidence type="ECO:0000259" key="4">
    <source>
        <dbReference type="Pfam" id="PF08241"/>
    </source>
</evidence>
<dbReference type="AlphaFoldDB" id="A0A1H3JES6"/>
<dbReference type="InterPro" id="IPR013216">
    <property type="entry name" value="Methyltransf_11"/>
</dbReference>
<dbReference type="Pfam" id="PF08241">
    <property type="entry name" value="Methyltransf_11"/>
    <property type="match status" value="1"/>
</dbReference>
<keyword evidence="2 5" id="KW-0489">Methyltransferase</keyword>
<proteinExistence type="inferred from homology"/>
<dbReference type="SUPFAM" id="SSF53335">
    <property type="entry name" value="S-adenosyl-L-methionine-dependent methyltransferases"/>
    <property type="match status" value="1"/>
</dbReference>
<accession>A0A1H3JES6</accession>
<evidence type="ECO:0000256" key="3">
    <source>
        <dbReference type="ARBA" id="ARBA00022679"/>
    </source>
</evidence>
<sequence length="265" mass="30581">MTVGCFSEYSHFIKIDLNIKTMKDLFSQHSLLYKQARPNYSIQILKEILQHVPENSFAWDCGAGSGQFTQLLAPYFDHVVATDISDAQLQHAPYFDNVSYQVQAAEQTSIPTQSIDLVTVAQAIHWFDFEAFYLEVKRVLKPQGVVAAIGYGLIQLQDAALNRLIQQLYFETLKDYWDSERRYIDERYQTIPFPFQEKAVPALSLHYQWTAQQLLSYLNTWSALKHYQEQHSDDPLQLISTALKTAPEYLDVTFPVLMRVGTVKK</sequence>
<dbReference type="Proteomes" id="UP000199035">
    <property type="component" value="Unassembled WGS sequence"/>
</dbReference>
<evidence type="ECO:0000256" key="2">
    <source>
        <dbReference type="ARBA" id="ARBA00022603"/>
    </source>
</evidence>
<evidence type="ECO:0000256" key="1">
    <source>
        <dbReference type="ARBA" id="ARBA00008361"/>
    </source>
</evidence>
<dbReference type="GO" id="GO:0008757">
    <property type="term" value="F:S-adenosylmethionine-dependent methyltransferase activity"/>
    <property type="evidence" value="ECO:0007669"/>
    <property type="project" value="InterPro"/>
</dbReference>
<dbReference type="Gene3D" id="3.40.50.150">
    <property type="entry name" value="Vaccinia Virus protein VP39"/>
    <property type="match status" value="1"/>
</dbReference>
<name>A0A1H3JES6_9GAMM</name>